<gene>
    <name evidence="3" type="ORF">Malapachy_3866</name>
</gene>
<dbReference type="EMBL" id="LGAV01000004">
    <property type="protein sequence ID" value="KOS14004.1"/>
    <property type="molecule type" value="Genomic_DNA"/>
</dbReference>
<dbReference type="AlphaFoldDB" id="A0A0M8MTF9"/>
<dbReference type="RefSeq" id="XP_017991636.1">
    <property type="nucleotide sequence ID" value="XM_018138325.1"/>
</dbReference>
<dbReference type="VEuPathDB" id="FungiDB:Malapachy_3866"/>
<accession>A0A0M8MTF9</accession>
<keyword evidence="4" id="KW-1185">Reference proteome</keyword>
<name>A0A0M8MTF9_9BASI</name>
<dbReference type="Proteomes" id="UP000037751">
    <property type="component" value="Unassembled WGS sequence"/>
</dbReference>
<keyword evidence="2" id="KW-1133">Transmembrane helix</keyword>
<proteinExistence type="predicted"/>
<organism evidence="3 4">
    <name type="scientific">Malassezia pachydermatis</name>
    <dbReference type="NCBI Taxonomy" id="77020"/>
    <lineage>
        <taxon>Eukaryota</taxon>
        <taxon>Fungi</taxon>
        <taxon>Dikarya</taxon>
        <taxon>Basidiomycota</taxon>
        <taxon>Ustilaginomycotina</taxon>
        <taxon>Malasseziomycetes</taxon>
        <taxon>Malasseziales</taxon>
        <taxon>Malasseziaceae</taxon>
        <taxon>Malassezia</taxon>
    </lineage>
</organism>
<comment type="caution">
    <text evidence="3">The sequence shown here is derived from an EMBL/GenBank/DDBJ whole genome shotgun (WGS) entry which is preliminary data.</text>
</comment>
<evidence type="ECO:0000256" key="1">
    <source>
        <dbReference type="SAM" id="MobiDB-lite"/>
    </source>
</evidence>
<feature type="transmembrane region" description="Helical" evidence="2">
    <location>
        <begin position="75"/>
        <end position="96"/>
    </location>
</feature>
<evidence type="ECO:0000313" key="4">
    <source>
        <dbReference type="Proteomes" id="UP000037751"/>
    </source>
</evidence>
<evidence type="ECO:0000256" key="2">
    <source>
        <dbReference type="SAM" id="Phobius"/>
    </source>
</evidence>
<keyword evidence="2" id="KW-0472">Membrane</keyword>
<dbReference type="OrthoDB" id="3335860at2759"/>
<dbReference type="GeneID" id="28730201"/>
<keyword evidence="2" id="KW-0812">Transmembrane</keyword>
<sequence length="114" mass="12786">MSATLATGAQSAASVDGLRQRSGSAKTNATKTEEWGVPPTRPSQPFYEPLLDVWWRIWTKTSGSFAFSVMEPPEVFFMLVIYISLLFGVIMAMMQLPAYGQMALRRLHYYITGE</sequence>
<feature type="region of interest" description="Disordered" evidence="1">
    <location>
        <begin position="1"/>
        <end position="40"/>
    </location>
</feature>
<reference evidence="3 4" key="1">
    <citation type="submission" date="2015-07" db="EMBL/GenBank/DDBJ databases">
        <title>Draft Genome Sequence of Malassezia furfur CBS1878 and Malassezia pachydermatis CBS1879.</title>
        <authorList>
            <person name="Triana S."/>
            <person name="Ohm R."/>
            <person name="Gonzalez A."/>
            <person name="DeCock H."/>
            <person name="Restrepo S."/>
            <person name="Celis A."/>
        </authorList>
    </citation>
    <scope>NUCLEOTIDE SEQUENCE [LARGE SCALE GENOMIC DNA]</scope>
    <source>
        <strain evidence="3 4">CBS 1879</strain>
    </source>
</reference>
<feature type="compositionally biased region" description="Polar residues" evidence="1">
    <location>
        <begin position="1"/>
        <end position="13"/>
    </location>
</feature>
<evidence type="ECO:0000313" key="3">
    <source>
        <dbReference type="EMBL" id="KOS14004.1"/>
    </source>
</evidence>
<protein>
    <submittedName>
        <fullName evidence="3">Uncharacterized protein</fullName>
    </submittedName>
</protein>
<feature type="compositionally biased region" description="Polar residues" evidence="1">
    <location>
        <begin position="21"/>
        <end position="30"/>
    </location>
</feature>